<evidence type="ECO:0000259" key="2">
    <source>
        <dbReference type="PROSITE" id="PS50943"/>
    </source>
</evidence>
<keyword evidence="4" id="KW-1185">Reference proteome</keyword>
<dbReference type="SMART" id="SM00530">
    <property type="entry name" value="HTH_XRE"/>
    <property type="match status" value="1"/>
</dbReference>
<dbReference type="InterPro" id="IPR001387">
    <property type="entry name" value="Cro/C1-type_HTH"/>
</dbReference>
<organism evidence="3 4">
    <name type="scientific">Fulvivirga lutea</name>
    <dbReference type="NCBI Taxonomy" id="2810512"/>
    <lineage>
        <taxon>Bacteria</taxon>
        <taxon>Pseudomonadati</taxon>
        <taxon>Bacteroidota</taxon>
        <taxon>Cytophagia</taxon>
        <taxon>Cytophagales</taxon>
        <taxon>Fulvivirgaceae</taxon>
        <taxon>Fulvivirga</taxon>
    </lineage>
</organism>
<dbReference type="AlphaFoldDB" id="A0A974WEG8"/>
<dbReference type="EMBL" id="CP070608">
    <property type="protein sequence ID" value="QSE96330.1"/>
    <property type="molecule type" value="Genomic_DNA"/>
</dbReference>
<sequence>MTVYKKLKFLRFKANFTQEYLASEIGVDYTTYGKYESGKTPIKLDQAVKIAGLYGITLDELCSITKNEKFTDSSTTQENLKLIIELDGKESSLNLLISKLKEMNKLV</sequence>
<dbReference type="KEGG" id="fuv:JR347_11995"/>
<dbReference type="SUPFAM" id="SSF47413">
    <property type="entry name" value="lambda repressor-like DNA-binding domains"/>
    <property type="match status" value="1"/>
</dbReference>
<dbReference type="RefSeq" id="WP_205720846.1">
    <property type="nucleotide sequence ID" value="NZ_CP070608.1"/>
</dbReference>
<keyword evidence="1" id="KW-0238">DNA-binding</keyword>
<dbReference type="PROSITE" id="PS50943">
    <property type="entry name" value="HTH_CROC1"/>
    <property type="match status" value="1"/>
</dbReference>
<dbReference type="Pfam" id="PF01381">
    <property type="entry name" value="HTH_3"/>
    <property type="match status" value="1"/>
</dbReference>
<evidence type="ECO:0000256" key="1">
    <source>
        <dbReference type="ARBA" id="ARBA00023125"/>
    </source>
</evidence>
<evidence type="ECO:0000313" key="4">
    <source>
        <dbReference type="Proteomes" id="UP000662783"/>
    </source>
</evidence>
<protein>
    <submittedName>
        <fullName evidence="3">Helix-turn-helix transcriptional regulator</fullName>
    </submittedName>
</protein>
<dbReference type="GO" id="GO:0003677">
    <property type="term" value="F:DNA binding"/>
    <property type="evidence" value="ECO:0007669"/>
    <property type="project" value="UniProtKB-KW"/>
</dbReference>
<dbReference type="Gene3D" id="1.10.260.40">
    <property type="entry name" value="lambda repressor-like DNA-binding domains"/>
    <property type="match status" value="1"/>
</dbReference>
<name>A0A974WEG8_9BACT</name>
<dbReference type="CDD" id="cd00093">
    <property type="entry name" value="HTH_XRE"/>
    <property type="match status" value="1"/>
</dbReference>
<feature type="domain" description="HTH cro/C1-type" evidence="2">
    <location>
        <begin position="7"/>
        <end position="61"/>
    </location>
</feature>
<reference evidence="3" key="1">
    <citation type="submission" date="2021-02" db="EMBL/GenBank/DDBJ databases">
        <title>Fulvivirga sp. S481 isolated from sea water.</title>
        <authorList>
            <person name="Bae S.S."/>
            <person name="Baek K."/>
        </authorList>
    </citation>
    <scope>NUCLEOTIDE SEQUENCE</scope>
    <source>
        <strain evidence="3">S481</strain>
    </source>
</reference>
<proteinExistence type="predicted"/>
<dbReference type="PANTHER" id="PTHR46558">
    <property type="entry name" value="TRACRIPTIONAL REGULATORY PROTEIN-RELATED-RELATED"/>
    <property type="match status" value="1"/>
</dbReference>
<dbReference type="InterPro" id="IPR010982">
    <property type="entry name" value="Lambda_DNA-bd_dom_sf"/>
</dbReference>
<dbReference type="Proteomes" id="UP000662783">
    <property type="component" value="Chromosome"/>
</dbReference>
<evidence type="ECO:0000313" key="3">
    <source>
        <dbReference type="EMBL" id="QSE96330.1"/>
    </source>
</evidence>
<dbReference type="PANTHER" id="PTHR46558:SF11">
    <property type="entry name" value="HTH-TYPE TRANSCRIPTIONAL REGULATOR XRE"/>
    <property type="match status" value="1"/>
</dbReference>
<accession>A0A974WEG8</accession>
<gene>
    <name evidence="3" type="ORF">JR347_11995</name>
</gene>